<dbReference type="OrthoDB" id="3621950at2759"/>
<dbReference type="Proteomes" id="UP000756132">
    <property type="component" value="Chromosome 2"/>
</dbReference>
<sequence length="246" mass="27273">MDAFSTSEASTQVANTYELVENILIQLREISPASVVKSQAVSKTFQHVYARSHQLQTCLPMHSSVDSRGSERGLKIEPLPKIFADTCVAWPEPFGAGWEYKLAFEIDSQELASGRWREGGSWRPWLVCRSSTTTIKAVVDGIGEHNPGGVTTNGGYDISLNLDCKTGITFGQLVDAAHELADLDGKAPYLQVDFKVMTDHEGRPVSKEAFSLKGRRSIGFRKAMDSAWQIKKLWDGFEPYGVEKEQ</sequence>
<evidence type="ECO:0000313" key="1">
    <source>
        <dbReference type="EMBL" id="UJO13867.1"/>
    </source>
</evidence>
<dbReference type="GeneID" id="71982222"/>
<reference evidence="1" key="2">
    <citation type="journal article" date="2022" name="Microb. Genom.">
        <title>A chromosome-scale genome assembly of the tomato pathogen Cladosporium fulvum reveals a compartmentalized genome architecture and the presence of a dispensable chromosome.</title>
        <authorList>
            <person name="Zaccaron A.Z."/>
            <person name="Chen L.H."/>
            <person name="Samaras A."/>
            <person name="Stergiopoulos I."/>
        </authorList>
    </citation>
    <scope>NUCLEOTIDE SEQUENCE</scope>
    <source>
        <strain evidence="1">Race5_Kim</strain>
    </source>
</reference>
<gene>
    <name evidence="1" type="ORF">CLAFUR5_02344</name>
</gene>
<dbReference type="AlphaFoldDB" id="A0A9Q8LAI3"/>
<dbReference type="EMBL" id="CP090164">
    <property type="protein sequence ID" value="UJO13867.1"/>
    <property type="molecule type" value="Genomic_DNA"/>
</dbReference>
<protein>
    <submittedName>
        <fullName evidence="1">Uncharacterized protein</fullName>
    </submittedName>
</protein>
<reference evidence="1" key="1">
    <citation type="submission" date="2021-12" db="EMBL/GenBank/DDBJ databases">
        <authorList>
            <person name="Zaccaron A."/>
            <person name="Stergiopoulos I."/>
        </authorList>
    </citation>
    <scope>NUCLEOTIDE SEQUENCE</scope>
    <source>
        <strain evidence="1">Race5_Kim</strain>
    </source>
</reference>
<dbReference type="KEGG" id="ffu:CLAFUR5_02344"/>
<proteinExistence type="predicted"/>
<accession>A0A9Q8LAI3</accession>
<keyword evidence="2" id="KW-1185">Reference proteome</keyword>
<name>A0A9Q8LAI3_PASFU</name>
<dbReference type="RefSeq" id="XP_047758233.1">
    <property type="nucleotide sequence ID" value="XM_047901492.1"/>
</dbReference>
<organism evidence="1 2">
    <name type="scientific">Passalora fulva</name>
    <name type="common">Tomato leaf mold</name>
    <name type="synonym">Cladosporium fulvum</name>
    <dbReference type="NCBI Taxonomy" id="5499"/>
    <lineage>
        <taxon>Eukaryota</taxon>
        <taxon>Fungi</taxon>
        <taxon>Dikarya</taxon>
        <taxon>Ascomycota</taxon>
        <taxon>Pezizomycotina</taxon>
        <taxon>Dothideomycetes</taxon>
        <taxon>Dothideomycetidae</taxon>
        <taxon>Mycosphaerellales</taxon>
        <taxon>Mycosphaerellaceae</taxon>
        <taxon>Fulvia</taxon>
    </lineage>
</organism>
<evidence type="ECO:0000313" key="2">
    <source>
        <dbReference type="Proteomes" id="UP000756132"/>
    </source>
</evidence>
<dbReference type="OMA" id="ARQWECA"/>